<evidence type="ECO:0000256" key="1">
    <source>
        <dbReference type="SAM" id="MobiDB-lite"/>
    </source>
</evidence>
<gene>
    <name evidence="3" type="ORF">Y900_019250</name>
</gene>
<sequence>MSRISKLFAANAIAAAGLCSAALALSPSAAADPGVSPAVPGVPALNMLQQFVTNPASAAALLQSAATALGGASALTGAPSTLPVSPIGGAPATATLPGMPAPAAPAAAPAAPAPGGITGAVAPLLNQLGVPGDLASLTPSDVPFPVKVGDNLSVGSPAPVAPIAPVATGVAGPAGVPPASSPVAPTTPGGAGLGQLLPLSALP</sequence>
<feature type="compositionally biased region" description="Low complexity" evidence="1">
    <location>
        <begin position="181"/>
        <end position="203"/>
    </location>
</feature>
<keyword evidence="2" id="KW-0732">Signal</keyword>
<protein>
    <submittedName>
        <fullName evidence="3">Uncharacterized protein</fullName>
    </submittedName>
</protein>
<dbReference type="EMBL" id="JALN02000001">
    <property type="protein sequence ID" value="KDF01009.1"/>
    <property type="molecule type" value="Genomic_DNA"/>
</dbReference>
<evidence type="ECO:0000256" key="2">
    <source>
        <dbReference type="SAM" id="SignalP"/>
    </source>
</evidence>
<feature type="chain" id="PRO_5038631130" evidence="2">
    <location>
        <begin position="32"/>
        <end position="203"/>
    </location>
</feature>
<evidence type="ECO:0000313" key="4">
    <source>
        <dbReference type="Proteomes" id="UP000022835"/>
    </source>
</evidence>
<proteinExistence type="predicted"/>
<keyword evidence="4" id="KW-1185">Reference proteome</keyword>
<dbReference type="RefSeq" id="WP_036347207.1">
    <property type="nucleotide sequence ID" value="NZ_JALN02000001.1"/>
</dbReference>
<dbReference type="STRING" id="1440774.Y900_019250"/>
<feature type="signal peptide" evidence="2">
    <location>
        <begin position="1"/>
        <end position="31"/>
    </location>
</feature>
<dbReference type="AlphaFoldDB" id="A0A064CQK4"/>
<dbReference type="eggNOG" id="ENOG5032GUB">
    <property type="taxonomic scope" value="Bacteria"/>
</dbReference>
<accession>A0A064CQK4</accession>
<name>A0A064CQK4_9MYCO</name>
<organism evidence="3 4">
    <name type="scientific">Mycolicibacterium aromaticivorans JS19b1 = JCM 16368</name>
    <dbReference type="NCBI Taxonomy" id="1440774"/>
    <lineage>
        <taxon>Bacteria</taxon>
        <taxon>Bacillati</taxon>
        <taxon>Actinomycetota</taxon>
        <taxon>Actinomycetes</taxon>
        <taxon>Mycobacteriales</taxon>
        <taxon>Mycobacteriaceae</taxon>
        <taxon>Mycolicibacterium</taxon>
    </lineage>
</organism>
<comment type="caution">
    <text evidence="3">The sequence shown here is derived from an EMBL/GenBank/DDBJ whole genome shotgun (WGS) entry which is preliminary data.</text>
</comment>
<reference evidence="3" key="1">
    <citation type="submission" date="2014-05" db="EMBL/GenBank/DDBJ databases">
        <title>Genome sequence of Mycobacterium aromaticivorans strain JS19b1T (= DSM 45407T).</title>
        <authorList>
            <person name="Kwak Y."/>
            <person name="Park G.-S."/>
            <person name="Li Q.X."/>
            <person name="Lee S.-E."/>
            <person name="Shin J.-H."/>
        </authorList>
    </citation>
    <scope>NUCLEOTIDE SEQUENCE [LARGE SCALE GENOMIC DNA]</scope>
    <source>
        <strain evidence="3">JS19b1</strain>
    </source>
</reference>
<feature type="region of interest" description="Disordered" evidence="1">
    <location>
        <begin position="172"/>
        <end position="203"/>
    </location>
</feature>
<evidence type="ECO:0000313" key="3">
    <source>
        <dbReference type="EMBL" id="KDF01009.1"/>
    </source>
</evidence>
<dbReference type="Proteomes" id="UP000022835">
    <property type="component" value="Unassembled WGS sequence"/>
</dbReference>